<evidence type="ECO:0000313" key="3">
    <source>
        <dbReference type="Proteomes" id="UP000012174"/>
    </source>
</evidence>
<accession>M7SY20</accession>
<reference evidence="3" key="1">
    <citation type="journal article" date="2013" name="Genome Announc.">
        <title>Draft genome sequence of the grapevine dieback fungus Eutypa lata UCR-EL1.</title>
        <authorList>
            <person name="Blanco-Ulate B."/>
            <person name="Rolshausen P.E."/>
            <person name="Cantu D."/>
        </authorList>
    </citation>
    <scope>NUCLEOTIDE SEQUENCE [LARGE SCALE GENOMIC DNA]</scope>
    <source>
        <strain evidence="3">UCR-EL1</strain>
    </source>
</reference>
<dbReference type="EMBL" id="KB706127">
    <property type="protein sequence ID" value="EMR69167.1"/>
    <property type="molecule type" value="Genomic_DNA"/>
</dbReference>
<evidence type="ECO:0000313" key="2">
    <source>
        <dbReference type="EMBL" id="EMR69167.1"/>
    </source>
</evidence>
<name>M7SY20_EUTLA</name>
<feature type="region of interest" description="Disordered" evidence="1">
    <location>
        <begin position="241"/>
        <end position="289"/>
    </location>
</feature>
<evidence type="ECO:0000256" key="1">
    <source>
        <dbReference type="SAM" id="MobiDB-lite"/>
    </source>
</evidence>
<feature type="compositionally biased region" description="Basic and acidic residues" evidence="1">
    <location>
        <begin position="215"/>
        <end position="225"/>
    </location>
</feature>
<sequence length="289" mass="31163">MSSTKSRLDMTLDELAAEAKAKANKAPGGKRGRSEGETAPTTKRAKPRSGEDQSELTLAPRERPTAVTFKDLQMIRGRGGAVIGAVVKDNPSLQHWEATSGPTSGAAAVNRREALIQQAVHIADRNESANRGNFQSTFIDWHGISSSAMQDAIKKVPVHEMIRRRKELEAAPSDKGGQPASSGKSGKPANAGGETAPAGKGKGKRYAPKLSKATQKTEEEKKKELDDDMIDYFARNRQLVPVGPVTIGQEHAGEESAGEDPAEEDPAEEEYAEEEYADQHQGPVDQPMW</sequence>
<dbReference type="Proteomes" id="UP000012174">
    <property type="component" value="Unassembled WGS sequence"/>
</dbReference>
<dbReference type="KEGG" id="ela:UCREL1_3841"/>
<dbReference type="AlphaFoldDB" id="M7SY20"/>
<feature type="region of interest" description="Disordered" evidence="1">
    <location>
        <begin position="167"/>
        <end position="226"/>
    </location>
</feature>
<feature type="compositionally biased region" description="Basic and acidic residues" evidence="1">
    <location>
        <begin position="1"/>
        <end position="10"/>
    </location>
</feature>
<gene>
    <name evidence="2" type="ORF">UCREL1_3841</name>
</gene>
<protein>
    <submittedName>
        <fullName evidence="2">Uncharacterized protein</fullName>
    </submittedName>
</protein>
<proteinExistence type="predicted"/>
<keyword evidence="3" id="KW-1185">Reference proteome</keyword>
<feature type="compositionally biased region" description="Acidic residues" evidence="1">
    <location>
        <begin position="256"/>
        <end position="276"/>
    </location>
</feature>
<feature type="region of interest" description="Disordered" evidence="1">
    <location>
        <begin position="1"/>
        <end position="64"/>
    </location>
</feature>
<organism evidence="2 3">
    <name type="scientific">Eutypa lata (strain UCR-EL1)</name>
    <name type="common">Grapevine dieback disease fungus</name>
    <name type="synonym">Eutypa armeniacae</name>
    <dbReference type="NCBI Taxonomy" id="1287681"/>
    <lineage>
        <taxon>Eukaryota</taxon>
        <taxon>Fungi</taxon>
        <taxon>Dikarya</taxon>
        <taxon>Ascomycota</taxon>
        <taxon>Pezizomycotina</taxon>
        <taxon>Sordariomycetes</taxon>
        <taxon>Xylariomycetidae</taxon>
        <taxon>Xylariales</taxon>
        <taxon>Diatrypaceae</taxon>
        <taxon>Eutypa</taxon>
    </lineage>
</organism>
<dbReference type="HOGENOM" id="CLU_963218_0_0_1"/>